<dbReference type="SMART" id="SM00195">
    <property type="entry name" value="DSPc"/>
    <property type="match status" value="1"/>
</dbReference>
<name>A0AAV2Z5Y0_9STRA</name>
<evidence type="ECO:0000259" key="2">
    <source>
        <dbReference type="PROSITE" id="PS50056"/>
    </source>
</evidence>
<organism evidence="3 4">
    <name type="scientific">Lagenidium giganteum</name>
    <dbReference type="NCBI Taxonomy" id="4803"/>
    <lineage>
        <taxon>Eukaryota</taxon>
        <taxon>Sar</taxon>
        <taxon>Stramenopiles</taxon>
        <taxon>Oomycota</taxon>
        <taxon>Peronosporomycetes</taxon>
        <taxon>Pythiales</taxon>
        <taxon>Pythiaceae</taxon>
    </lineage>
</organism>
<reference evidence="3" key="2">
    <citation type="journal article" date="2023" name="Microbiol Resour">
        <title>Decontamination and Annotation of the Draft Genome Sequence of the Oomycete Lagenidium giganteum ARSEF 373.</title>
        <authorList>
            <person name="Morgan W.R."/>
            <person name="Tartar A."/>
        </authorList>
    </citation>
    <scope>NUCLEOTIDE SEQUENCE</scope>
    <source>
        <strain evidence="3">ARSEF 373</strain>
    </source>
</reference>
<accession>A0AAV2Z5Y0</accession>
<sequence>MGQKHAKERAFDGVLPATATANAATASARPLVSSCATQKPQEPAAAAAAPSTVQPLSAVPPHALLSPDASDSSDRFVVPESVRRSQTVVAYEHVCSEILPAFLYVSNLTVAQDRDALAAVGITHVVNCCPEVTTEPAPAALLPTLSLAVRDGVQEDLLPFFYQVTHFIRECEATGRVLVHCHQGISRSCAFAIAYVMFAQRVGYRDAAALVKARRTISSPNAAFTCQLLEWERLLTVAATQTLLYRWAPHAAHDPTTWVLKRCDVPGTRKPIVFADEVPLDEAASADCNPSPTHVTRAQLWSRGLFVFQRGDNVVIWTGPTHQAHPEDAKVPTLVAQMVGLHTQLIETVDADSVDLIYETGDSSALVDMPTELWADYQRELSWAETSATASASPTTDTITAADLERAKPQPKPLLLLLEDSARYAWEVLKSYNSDDLTCEDAFLLVPPVVSASTTLYLWKGRQCIILTSCIIAAARSWLAKRTTLAISVAVTIKLVRQDAEPEEFWTLFEQGY</sequence>
<evidence type="ECO:0000313" key="4">
    <source>
        <dbReference type="Proteomes" id="UP001146120"/>
    </source>
</evidence>
<dbReference type="CDD" id="cd14498">
    <property type="entry name" value="DSP"/>
    <property type="match status" value="1"/>
</dbReference>
<protein>
    <recommendedName>
        <fullName evidence="5">Protein-tyrosine-phosphatase</fullName>
    </recommendedName>
</protein>
<dbReference type="PROSITE" id="PS50054">
    <property type="entry name" value="TYR_PHOSPHATASE_DUAL"/>
    <property type="match status" value="1"/>
</dbReference>
<dbReference type="PROSITE" id="PS50056">
    <property type="entry name" value="TYR_PHOSPHATASE_2"/>
    <property type="match status" value="1"/>
</dbReference>
<comment type="caution">
    <text evidence="3">The sequence shown here is derived from an EMBL/GenBank/DDBJ whole genome shotgun (WGS) entry which is preliminary data.</text>
</comment>
<dbReference type="Gene3D" id="3.90.190.10">
    <property type="entry name" value="Protein tyrosine phosphatase superfamily"/>
    <property type="match status" value="1"/>
</dbReference>
<keyword evidence="4" id="KW-1185">Reference proteome</keyword>
<dbReference type="InterPro" id="IPR029006">
    <property type="entry name" value="ADF-H/Gelsolin-like_dom_sf"/>
</dbReference>
<evidence type="ECO:0008006" key="5">
    <source>
        <dbReference type="Google" id="ProtNLM"/>
    </source>
</evidence>
<feature type="domain" description="Tyrosine specific protein phosphatases" evidence="2">
    <location>
        <begin position="158"/>
        <end position="215"/>
    </location>
</feature>
<dbReference type="SUPFAM" id="SSF55753">
    <property type="entry name" value="Actin depolymerizing proteins"/>
    <property type="match status" value="1"/>
</dbReference>
<dbReference type="InterPro" id="IPR020422">
    <property type="entry name" value="TYR_PHOSPHATASE_DUAL_dom"/>
</dbReference>
<dbReference type="InterPro" id="IPR000340">
    <property type="entry name" value="Dual-sp_phosphatase_cat-dom"/>
</dbReference>
<evidence type="ECO:0000259" key="1">
    <source>
        <dbReference type="PROSITE" id="PS50054"/>
    </source>
</evidence>
<reference evidence="3" key="1">
    <citation type="submission" date="2022-11" db="EMBL/GenBank/DDBJ databases">
        <authorList>
            <person name="Morgan W.R."/>
            <person name="Tartar A."/>
        </authorList>
    </citation>
    <scope>NUCLEOTIDE SEQUENCE</scope>
    <source>
        <strain evidence="3">ARSEF 373</strain>
    </source>
</reference>
<feature type="domain" description="Tyrosine-protein phosphatase" evidence="1">
    <location>
        <begin position="94"/>
        <end position="237"/>
    </location>
</feature>
<dbReference type="Proteomes" id="UP001146120">
    <property type="component" value="Unassembled WGS sequence"/>
</dbReference>
<proteinExistence type="predicted"/>
<dbReference type="PANTHER" id="PTHR46381:SF2">
    <property type="entry name" value="MAP KINASE PHOSPHATASE"/>
    <property type="match status" value="1"/>
</dbReference>
<dbReference type="InterPro" id="IPR000387">
    <property type="entry name" value="Tyr_Pase_dom"/>
</dbReference>
<dbReference type="Gene3D" id="3.40.20.10">
    <property type="entry name" value="Severin"/>
    <property type="match status" value="1"/>
</dbReference>
<dbReference type="PANTHER" id="PTHR46381">
    <property type="entry name" value="MKPA PROTEIN"/>
    <property type="match status" value="1"/>
</dbReference>
<dbReference type="Pfam" id="PF00782">
    <property type="entry name" value="DSPc"/>
    <property type="match status" value="1"/>
</dbReference>
<evidence type="ECO:0000313" key="3">
    <source>
        <dbReference type="EMBL" id="DBA02803.1"/>
    </source>
</evidence>
<gene>
    <name evidence="3" type="ORF">N0F65_006593</name>
</gene>
<dbReference type="SUPFAM" id="SSF52799">
    <property type="entry name" value="(Phosphotyrosine protein) phosphatases II"/>
    <property type="match status" value="1"/>
</dbReference>
<dbReference type="AlphaFoldDB" id="A0AAV2Z5Y0"/>
<dbReference type="EMBL" id="DAKRPA010000026">
    <property type="protein sequence ID" value="DBA02803.1"/>
    <property type="molecule type" value="Genomic_DNA"/>
</dbReference>
<dbReference type="InterPro" id="IPR029021">
    <property type="entry name" value="Prot-tyrosine_phosphatase-like"/>
</dbReference>